<protein>
    <submittedName>
        <fullName evidence="3">UDP-glucose 4-epimerase</fullName>
        <ecNumber evidence="3">5.1.3.2</ecNumber>
    </submittedName>
</protein>
<proteinExistence type="inferred from homology"/>
<dbReference type="GO" id="GO:0003978">
    <property type="term" value="F:UDP-glucose 4-epimerase activity"/>
    <property type="evidence" value="ECO:0007669"/>
    <property type="project" value="UniProtKB-EC"/>
</dbReference>
<dbReference type="InterPro" id="IPR036291">
    <property type="entry name" value="NAD(P)-bd_dom_sf"/>
</dbReference>
<name>A0A160VA57_9ZZZZ</name>
<evidence type="ECO:0000256" key="1">
    <source>
        <dbReference type="ARBA" id="ARBA00007637"/>
    </source>
</evidence>
<dbReference type="EMBL" id="FAXA01000045">
    <property type="protein sequence ID" value="CUV01320.1"/>
    <property type="molecule type" value="Genomic_DNA"/>
</dbReference>
<dbReference type="InterPro" id="IPR001509">
    <property type="entry name" value="Epimerase_deHydtase"/>
</dbReference>
<evidence type="ECO:0000313" key="3">
    <source>
        <dbReference type="EMBL" id="CUV01320.1"/>
    </source>
</evidence>
<dbReference type="PANTHER" id="PTHR43000">
    <property type="entry name" value="DTDP-D-GLUCOSE 4,6-DEHYDRATASE-RELATED"/>
    <property type="match status" value="1"/>
</dbReference>
<organism evidence="3">
    <name type="scientific">hydrothermal vent metagenome</name>
    <dbReference type="NCBI Taxonomy" id="652676"/>
    <lineage>
        <taxon>unclassified sequences</taxon>
        <taxon>metagenomes</taxon>
        <taxon>ecological metagenomes</taxon>
    </lineage>
</organism>
<dbReference type="Gene3D" id="3.40.50.720">
    <property type="entry name" value="NAD(P)-binding Rossmann-like Domain"/>
    <property type="match status" value="1"/>
</dbReference>
<feature type="domain" description="NAD-dependent epimerase/dehydratase" evidence="2">
    <location>
        <begin position="3"/>
        <end position="236"/>
    </location>
</feature>
<dbReference type="AlphaFoldDB" id="A0A160VA57"/>
<evidence type="ECO:0000259" key="2">
    <source>
        <dbReference type="Pfam" id="PF01370"/>
    </source>
</evidence>
<accession>A0A160VA57</accession>
<reference evidence="3" key="1">
    <citation type="submission" date="2015-10" db="EMBL/GenBank/DDBJ databases">
        <authorList>
            <person name="Gilbert D.G."/>
        </authorList>
    </citation>
    <scope>NUCLEOTIDE SEQUENCE</scope>
</reference>
<dbReference type="SUPFAM" id="SSF51735">
    <property type="entry name" value="NAD(P)-binding Rossmann-fold domains"/>
    <property type="match status" value="1"/>
</dbReference>
<comment type="similarity">
    <text evidence="1">Belongs to the NAD(P)-dependent epimerase/dehydratase family.</text>
</comment>
<gene>
    <name evidence="3" type="ORF">MGWOODY_Clf2470</name>
</gene>
<dbReference type="Pfam" id="PF01370">
    <property type="entry name" value="Epimerase"/>
    <property type="match status" value="1"/>
</dbReference>
<dbReference type="EC" id="5.1.3.2" evidence="3"/>
<sequence>MAILVIGGSGFIGPRAIRRLIERGEEVVCMDINPHSDQLSGIGERLKVMYGDITSFEDVVKAILETKPDRIINLAYLLPVVGSEDRPHQDTRLNIMGMDNCFEAARVCGVNRVVYASSIAVSGQQSNFGDRMTTEDDPMHGTSQYAVHKIFNEFQASKYIENYGMAITGIRPANVTGPDKFRGSVDHVRCITQPARGEPVNFPHKDIMRLPIHVEDIAEAFVRVSLSDSSHYPVYNSGGHAISLGDLARMVKEFLPESQITFADEGGRELSGNYMVDNSRLLDEFEITYAPFRQRVLEIINEIRLDIGLPVVAG</sequence>
<keyword evidence="3" id="KW-0413">Isomerase</keyword>